<feature type="compositionally biased region" description="Low complexity" evidence="1">
    <location>
        <begin position="81"/>
        <end position="90"/>
    </location>
</feature>
<sequence length="303" mass="33057">MPKVGKTLSEWRSAIKALAASVRSTFGRGEAPSKANKEAYQEYVRFQACSKVIGQRDLFTGVTRTCTCSYHAASTGRGDAADANDNPDPAQSRSQSVVQRDGGSLTDDEAAPNDRLQNTHPDVRGHPFLRAAIELGDDEPGLPGCGQRGVLNRKSLSTLKVFIAPGYRGYILGVPVACVRGKCGSKVWSTNSSEFLSAQDAAVKDLYPSRLPRDATSHVIDDKILARVGRYAVGGDANFTRLAEALAEEDWVEYMKAGRKYRRWVSTWRQSAVGAPQGIEAPAWLSFDEYFHNAFLGPAQLRE</sequence>
<comment type="caution">
    <text evidence="2">The sequence shown here is derived from an EMBL/GenBank/DDBJ whole genome shotgun (WGS) entry which is preliminary data.</text>
</comment>
<feature type="non-terminal residue" evidence="2">
    <location>
        <position position="303"/>
    </location>
</feature>
<dbReference type="EMBL" id="JABANM010032005">
    <property type="protein sequence ID" value="KAF4703648.1"/>
    <property type="molecule type" value="Genomic_DNA"/>
</dbReference>
<feature type="region of interest" description="Disordered" evidence="1">
    <location>
        <begin position="75"/>
        <end position="123"/>
    </location>
</feature>
<proteinExistence type="predicted"/>
<evidence type="ECO:0000313" key="3">
    <source>
        <dbReference type="Proteomes" id="UP000574390"/>
    </source>
</evidence>
<reference evidence="2 3" key="1">
    <citation type="submission" date="2020-04" db="EMBL/GenBank/DDBJ databases">
        <title>Perkinsus olseni comparative genomics.</title>
        <authorList>
            <person name="Bogema D.R."/>
        </authorList>
    </citation>
    <scope>NUCLEOTIDE SEQUENCE [LARGE SCALE GENOMIC DNA]</scope>
    <source>
        <strain evidence="2">ATCC PRA-205</strain>
    </source>
</reference>
<dbReference type="Proteomes" id="UP000574390">
    <property type="component" value="Unassembled WGS sequence"/>
</dbReference>
<evidence type="ECO:0000313" key="2">
    <source>
        <dbReference type="EMBL" id="KAF4703648.1"/>
    </source>
</evidence>
<protein>
    <submittedName>
        <fullName evidence="2">Uncharacterized protein</fullName>
    </submittedName>
</protein>
<gene>
    <name evidence="2" type="ORF">FOZ62_003248</name>
</gene>
<dbReference type="AlphaFoldDB" id="A0A7J6Q5T8"/>
<organism evidence="2 3">
    <name type="scientific">Perkinsus olseni</name>
    <name type="common">Perkinsus atlanticus</name>
    <dbReference type="NCBI Taxonomy" id="32597"/>
    <lineage>
        <taxon>Eukaryota</taxon>
        <taxon>Sar</taxon>
        <taxon>Alveolata</taxon>
        <taxon>Perkinsozoa</taxon>
        <taxon>Perkinsea</taxon>
        <taxon>Perkinsida</taxon>
        <taxon>Perkinsidae</taxon>
        <taxon>Perkinsus</taxon>
    </lineage>
</organism>
<evidence type="ECO:0000256" key="1">
    <source>
        <dbReference type="SAM" id="MobiDB-lite"/>
    </source>
</evidence>
<name>A0A7J6Q5T8_PEROL</name>
<accession>A0A7J6Q5T8</accession>